<name>A0AAN1VRK4_TETHN</name>
<dbReference type="GO" id="GO:0005524">
    <property type="term" value="F:ATP binding"/>
    <property type="evidence" value="ECO:0007669"/>
    <property type="project" value="UniProtKB-KW"/>
</dbReference>
<sequence>MNLNVENVEIFQGTNKVIKGIDLQVHDHSFTALLGPNGSGKSTLLKSVYRVLEPKSGTIYLNDLNLKNTPTKKIAQQMSVVSQFQNNSFDFTVKEIVLMGRTPHLRALEKESVHDYELVEEALVKTGLCKLRDRPISQLSGGEKQRVCLARAIVQAPTLMILDEPSNHLDIKYQLESLRVIKQLGVNTLVALHDISLAAQFCDYIYFIKEGEVKYYGRPKVVITKEILKDIYEVDCEVYNDPKTQNLLISYYTF</sequence>
<keyword evidence="1" id="KW-0813">Transport</keyword>
<dbReference type="InterPro" id="IPR003439">
    <property type="entry name" value="ABC_transporter-like_ATP-bd"/>
</dbReference>
<keyword evidence="2" id="KW-0547">Nucleotide-binding</keyword>
<dbReference type="KEGG" id="thl:TEH_10690"/>
<dbReference type="Pfam" id="PF00005">
    <property type="entry name" value="ABC_tran"/>
    <property type="match status" value="1"/>
</dbReference>
<evidence type="ECO:0000313" key="6">
    <source>
        <dbReference type="Proteomes" id="UP000002663"/>
    </source>
</evidence>
<dbReference type="PROSITE" id="PS50893">
    <property type="entry name" value="ABC_TRANSPORTER_2"/>
    <property type="match status" value="1"/>
</dbReference>
<dbReference type="SMART" id="SM00382">
    <property type="entry name" value="AAA"/>
    <property type="match status" value="1"/>
</dbReference>
<evidence type="ECO:0000256" key="3">
    <source>
        <dbReference type="ARBA" id="ARBA00022840"/>
    </source>
</evidence>
<accession>A0AAN1VRK4</accession>
<reference evidence="5 6" key="1">
    <citation type="submission" date="2011-01" db="EMBL/GenBank/DDBJ databases">
        <title>Whole genome sequence of Tetragenococcus halophilus NBRC 12172.</title>
        <authorList>
            <person name="Nakazawa H."/>
            <person name="Omata S."/>
            <person name="Koga C."/>
            <person name="Watanabe Y."/>
            <person name="Katano Y."/>
            <person name="Ito N."/>
            <person name="Tsukatani N."/>
            <person name="Ankai A."/>
            <person name="Oguchi A."/>
            <person name="Fukui S."/>
            <person name="Yashiro I."/>
            <person name="Kamata S."/>
            <person name="Hashimoto Y."/>
            <person name="Yamazaki J."/>
            <person name="Taguchi H."/>
            <person name="Tanaka A."/>
            <person name="Koyama T."/>
            <person name="Ichige A."/>
            <person name="Hanya Y."/>
            <person name="Tanikawa S."/>
            <person name="Yamazaki S."/>
            <person name="Fujita N."/>
        </authorList>
    </citation>
    <scope>NUCLEOTIDE SEQUENCE [LARGE SCALE GENOMIC DNA]</scope>
    <source>
        <strain evidence="6">DSM 20338 / JCM 20259 / NCIMB 9735 / NBRC 12172</strain>
    </source>
</reference>
<dbReference type="RefSeq" id="WP_014124456.1">
    <property type="nucleotide sequence ID" value="NC_016052.1"/>
</dbReference>
<dbReference type="FunFam" id="3.40.50.300:FF:000134">
    <property type="entry name" value="Iron-enterobactin ABC transporter ATP-binding protein"/>
    <property type="match status" value="1"/>
</dbReference>
<evidence type="ECO:0000256" key="1">
    <source>
        <dbReference type="ARBA" id="ARBA00022448"/>
    </source>
</evidence>
<feature type="domain" description="ABC transporter" evidence="4">
    <location>
        <begin position="3"/>
        <end position="235"/>
    </location>
</feature>
<dbReference type="PROSITE" id="PS00211">
    <property type="entry name" value="ABC_TRANSPORTER_1"/>
    <property type="match status" value="1"/>
</dbReference>
<dbReference type="CDD" id="cd03214">
    <property type="entry name" value="ABC_Iron-Siderophores_B12_Hemin"/>
    <property type="match status" value="1"/>
</dbReference>
<dbReference type="EMBL" id="AP012046">
    <property type="protein sequence ID" value="BAK94396.1"/>
    <property type="molecule type" value="Genomic_DNA"/>
</dbReference>
<dbReference type="GeneID" id="64053693"/>
<dbReference type="InterPro" id="IPR003593">
    <property type="entry name" value="AAA+_ATPase"/>
</dbReference>
<evidence type="ECO:0000256" key="2">
    <source>
        <dbReference type="ARBA" id="ARBA00022741"/>
    </source>
</evidence>
<protein>
    <submittedName>
        <fullName evidence="5">ABC transporter ATP-binding protein</fullName>
    </submittedName>
</protein>
<dbReference type="AlphaFoldDB" id="A0AAN1VRK4"/>
<dbReference type="SUPFAM" id="SSF52540">
    <property type="entry name" value="P-loop containing nucleoside triphosphate hydrolases"/>
    <property type="match status" value="1"/>
</dbReference>
<dbReference type="Gene3D" id="3.40.50.300">
    <property type="entry name" value="P-loop containing nucleotide triphosphate hydrolases"/>
    <property type="match status" value="1"/>
</dbReference>
<dbReference type="Proteomes" id="UP000002663">
    <property type="component" value="Chromosome"/>
</dbReference>
<evidence type="ECO:0000259" key="4">
    <source>
        <dbReference type="PROSITE" id="PS50893"/>
    </source>
</evidence>
<gene>
    <name evidence="5" type="ordered locus">TEH_10690</name>
</gene>
<dbReference type="PANTHER" id="PTHR42794">
    <property type="entry name" value="HEMIN IMPORT ATP-BINDING PROTEIN HMUV"/>
    <property type="match status" value="1"/>
</dbReference>
<evidence type="ECO:0000313" key="5">
    <source>
        <dbReference type="EMBL" id="BAK94396.1"/>
    </source>
</evidence>
<dbReference type="InterPro" id="IPR027417">
    <property type="entry name" value="P-loop_NTPase"/>
</dbReference>
<dbReference type="PANTHER" id="PTHR42794:SF2">
    <property type="entry name" value="ABC TRANSPORTER ATP-BINDING PROTEIN"/>
    <property type="match status" value="1"/>
</dbReference>
<proteinExistence type="predicted"/>
<dbReference type="InterPro" id="IPR017871">
    <property type="entry name" value="ABC_transporter-like_CS"/>
</dbReference>
<keyword evidence="3 5" id="KW-0067">ATP-binding</keyword>
<organism evidence="5 6">
    <name type="scientific">Tetragenococcus halophilus (strain DSM 20338 / JCM 20259 / NCIMB 9735 / NBRC 12172)</name>
    <name type="common">Pediococcus halophilus</name>
    <dbReference type="NCBI Taxonomy" id="945021"/>
    <lineage>
        <taxon>Bacteria</taxon>
        <taxon>Bacillati</taxon>
        <taxon>Bacillota</taxon>
        <taxon>Bacilli</taxon>
        <taxon>Lactobacillales</taxon>
        <taxon>Enterococcaceae</taxon>
        <taxon>Tetragenococcus</taxon>
    </lineage>
</organism>
<dbReference type="GO" id="GO:0016887">
    <property type="term" value="F:ATP hydrolysis activity"/>
    <property type="evidence" value="ECO:0007669"/>
    <property type="project" value="InterPro"/>
</dbReference>